<evidence type="ECO:0000256" key="3">
    <source>
        <dbReference type="ARBA" id="ARBA00022553"/>
    </source>
</evidence>
<dbReference type="GO" id="GO:0000155">
    <property type="term" value="F:phosphorelay sensor kinase activity"/>
    <property type="evidence" value="ECO:0007669"/>
    <property type="project" value="InterPro"/>
</dbReference>
<dbReference type="SMART" id="SM00388">
    <property type="entry name" value="HisKA"/>
    <property type="match status" value="1"/>
</dbReference>
<dbReference type="InterPro" id="IPR003661">
    <property type="entry name" value="HisK_dim/P_dom"/>
</dbReference>
<dbReference type="Pfam" id="PF00072">
    <property type="entry name" value="Response_reg"/>
    <property type="match status" value="1"/>
</dbReference>
<dbReference type="SUPFAM" id="SSF52172">
    <property type="entry name" value="CheY-like"/>
    <property type="match status" value="1"/>
</dbReference>
<dbReference type="InterPro" id="IPR011006">
    <property type="entry name" value="CheY-like_superfamily"/>
</dbReference>
<evidence type="ECO:0000256" key="5">
    <source>
        <dbReference type="ARBA" id="ARBA00022777"/>
    </source>
</evidence>
<feature type="domain" description="Histidine kinase" evidence="9">
    <location>
        <begin position="192"/>
        <end position="409"/>
    </location>
</feature>
<dbReference type="PROSITE" id="PS50110">
    <property type="entry name" value="RESPONSE_REGULATORY"/>
    <property type="match status" value="1"/>
</dbReference>
<keyword evidence="4" id="KW-0808">Transferase</keyword>
<dbReference type="Gene3D" id="3.30.565.10">
    <property type="entry name" value="Histidine kinase-like ATPase, C-terminal domain"/>
    <property type="match status" value="1"/>
</dbReference>
<keyword evidence="12" id="KW-1185">Reference proteome</keyword>
<feature type="transmembrane region" description="Helical" evidence="8">
    <location>
        <begin position="45"/>
        <end position="69"/>
    </location>
</feature>
<dbReference type="InterPro" id="IPR004358">
    <property type="entry name" value="Sig_transdc_His_kin-like_C"/>
</dbReference>
<protein>
    <recommendedName>
        <fullName evidence="2">histidine kinase</fullName>
        <ecNumber evidence="2">2.7.13.3</ecNumber>
    </recommendedName>
</protein>
<dbReference type="SMART" id="SM00448">
    <property type="entry name" value="REC"/>
    <property type="match status" value="1"/>
</dbReference>
<name>A0A5R9PDE9_9GAMM</name>
<keyword evidence="5" id="KW-0418">Kinase</keyword>
<dbReference type="GO" id="GO:0009927">
    <property type="term" value="F:histidine phosphotransfer kinase activity"/>
    <property type="evidence" value="ECO:0007669"/>
    <property type="project" value="TreeGrafter"/>
</dbReference>
<comment type="caution">
    <text evidence="11">The sequence shown here is derived from an EMBL/GenBank/DDBJ whole genome shotgun (WGS) entry which is preliminary data.</text>
</comment>
<dbReference type="GO" id="GO:0005886">
    <property type="term" value="C:plasma membrane"/>
    <property type="evidence" value="ECO:0007669"/>
    <property type="project" value="TreeGrafter"/>
</dbReference>
<dbReference type="SUPFAM" id="SSF47384">
    <property type="entry name" value="Homodimeric domain of signal transducing histidine kinase"/>
    <property type="match status" value="1"/>
</dbReference>
<dbReference type="Gene3D" id="3.40.50.2300">
    <property type="match status" value="1"/>
</dbReference>
<sequence length="564" mass="61560">MAAAPAAIRLPRYLRQSRRGRHVQASPAPVGQSPNRPRDSMLRQWVWRVVMPLTLAVSIAFCLLAYGAWQLSRGALLSGLAPALWSGGLLLVGALGLVVALSWDIAIQVLRPLDELAAAMDKLGRGEPVHVHPMKREGAIRRLQLGVNQASKLLASARNRMQSELGRASIELADKNAKLEAASQARSRLLAAASHDLRQPLYALTLFSSTLRAGETDPDKLARMVHIEECVASLDQLFSELLDLSRLEAGSMRAEPVDVYLDGVFDEVSRNFRMLAESRGLRLVVRKTDAWVHCDRTMLARILNNLVSNALRYTDAGGVLIGVRHQASGRIRVEVWDTGCGIAPEHQHRVFEEFYQVKQADTRTGERKRGLGLGLATVQRLASLVDCRIALASRLGRGTRVSITLEPGTVRAPGSSDGIDSPLDLGGLRVLAIDDEPGIAEGLRVLLQEWGCDIRTASDEAGALARLSDWTTPPDLVLSDLHLQDGRSGLDVLGAIARHYGEDERRPRFARLLVTGETRPERVDAIMASHIPVLFKPVAPHRLREAMLAAVLAVRAPRPAGPFA</sequence>
<evidence type="ECO:0000256" key="4">
    <source>
        <dbReference type="ARBA" id="ARBA00022679"/>
    </source>
</evidence>
<dbReference type="CDD" id="cd00156">
    <property type="entry name" value="REC"/>
    <property type="match status" value="1"/>
</dbReference>
<dbReference type="EMBL" id="SROY01000007">
    <property type="protein sequence ID" value="TLX20788.1"/>
    <property type="molecule type" value="Genomic_DNA"/>
</dbReference>
<dbReference type="Gene3D" id="1.10.287.130">
    <property type="match status" value="1"/>
</dbReference>
<dbReference type="PANTHER" id="PTHR43047">
    <property type="entry name" value="TWO-COMPONENT HISTIDINE PROTEIN KINASE"/>
    <property type="match status" value="1"/>
</dbReference>
<comment type="catalytic activity">
    <reaction evidence="1">
        <text>ATP + protein L-histidine = ADP + protein N-phospho-L-histidine.</text>
        <dbReference type="EC" id="2.7.13.3"/>
    </reaction>
</comment>
<dbReference type="Pfam" id="PF00512">
    <property type="entry name" value="HisKA"/>
    <property type="match status" value="1"/>
</dbReference>
<evidence type="ECO:0000256" key="8">
    <source>
        <dbReference type="SAM" id="Phobius"/>
    </source>
</evidence>
<dbReference type="InterPro" id="IPR003594">
    <property type="entry name" value="HATPase_dom"/>
</dbReference>
<gene>
    <name evidence="11" type="ORF">E5S66_12420</name>
</gene>
<accession>A0A5R9PDE9</accession>
<keyword evidence="3 6" id="KW-0597">Phosphoprotein</keyword>
<dbReference type="PROSITE" id="PS50109">
    <property type="entry name" value="HIS_KIN"/>
    <property type="match status" value="1"/>
</dbReference>
<feature type="transmembrane region" description="Helical" evidence="8">
    <location>
        <begin position="81"/>
        <end position="103"/>
    </location>
</feature>
<organism evidence="11 12">
    <name type="scientific">Thermomonas fusca</name>
    <dbReference type="NCBI Taxonomy" id="215690"/>
    <lineage>
        <taxon>Bacteria</taxon>
        <taxon>Pseudomonadati</taxon>
        <taxon>Pseudomonadota</taxon>
        <taxon>Gammaproteobacteria</taxon>
        <taxon>Lysobacterales</taxon>
        <taxon>Lysobacteraceae</taxon>
        <taxon>Thermomonas</taxon>
    </lineage>
</organism>
<dbReference type="InterPro" id="IPR001789">
    <property type="entry name" value="Sig_transdc_resp-reg_receiver"/>
</dbReference>
<dbReference type="PRINTS" id="PR00344">
    <property type="entry name" value="BCTRLSENSOR"/>
</dbReference>
<dbReference type="EC" id="2.7.13.3" evidence="2"/>
<dbReference type="Proteomes" id="UP000308508">
    <property type="component" value="Unassembled WGS sequence"/>
</dbReference>
<dbReference type="InterPro" id="IPR036097">
    <property type="entry name" value="HisK_dim/P_sf"/>
</dbReference>
<evidence type="ECO:0000259" key="9">
    <source>
        <dbReference type="PROSITE" id="PS50109"/>
    </source>
</evidence>
<dbReference type="SUPFAM" id="SSF55874">
    <property type="entry name" value="ATPase domain of HSP90 chaperone/DNA topoisomerase II/histidine kinase"/>
    <property type="match status" value="1"/>
</dbReference>
<keyword evidence="8" id="KW-0812">Transmembrane</keyword>
<evidence type="ECO:0000259" key="10">
    <source>
        <dbReference type="PROSITE" id="PS50110"/>
    </source>
</evidence>
<keyword evidence="8" id="KW-1133">Transmembrane helix</keyword>
<dbReference type="STRING" id="1123377.GCA_000423885_02874"/>
<dbReference type="AlphaFoldDB" id="A0A5R9PDE9"/>
<evidence type="ECO:0000313" key="11">
    <source>
        <dbReference type="EMBL" id="TLX20788.1"/>
    </source>
</evidence>
<evidence type="ECO:0000256" key="1">
    <source>
        <dbReference type="ARBA" id="ARBA00000085"/>
    </source>
</evidence>
<evidence type="ECO:0000256" key="7">
    <source>
        <dbReference type="SAM" id="MobiDB-lite"/>
    </source>
</evidence>
<evidence type="ECO:0000256" key="6">
    <source>
        <dbReference type="PROSITE-ProRule" id="PRU00169"/>
    </source>
</evidence>
<dbReference type="SMART" id="SM00387">
    <property type="entry name" value="HATPase_c"/>
    <property type="match status" value="1"/>
</dbReference>
<feature type="modified residue" description="4-aspartylphosphate" evidence="6">
    <location>
        <position position="480"/>
    </location>
</feature>
<dbReference type="InterPro" id="IPR005467">
    <property type="entry name" value="His_kinase_dom"/>
</dbReference>
<feature type="region of interest" description="Disordered" evidence="7">
    <location>
        <begin position="18"/>
        <end position="37"/>
    </location>
</feature>
<reference evidence="11 12" key="1">
    <citation type="submission" date="2019-04" db="EMBL/GenBank/DDBJ databases">
        <authorList>
            <person name="Grouzdev D.S."/>
            <person name="Nazina T.N."/>
        </authorList>
    </citation>
    <scope>NUCLEOTIDE SEQUENCE [LARGE SCALE GENOMIC DNA]</scope>
    <source>
        <strain evidence="11 12">SHC 3-19</strain>
    </source>
</reference>
<dbReference type="PANTHER" id="PTHR43047:SF9">
    <property type="entry name" value="HISTIDINE KINASE"/>
    <property type="match status" value="1"/>
</dbReference>
<evidence type="ECO:0000313" key="12">
    <source>
        <dbReference type="Proteomes" id="UP000308508"/>
    </source>
</evidence>
<proteinExistence type="predicted"/>
<dbReference type="CDD" id="cd00082">
    <property type="entry name" value="HisKA"/>
    <property type="match status" value="1"/>
</dbReference>
<evidence type="ECO:0000256" key="2">
    <source>
        <dbReference type="ARBA" id="ARBA00012438"/>
    </source>
</evidence>
<keyword evidence="8" id="KW-0472">Membrane</keyword>
<dbReference type="InterPro" id="IPR036890">
    <property type="entry name" value="HATPase_C_sf"/>
</dbReference>
<dbReference type="Pfam" id="PF02518">
    <property type="entry name" value="HATPase_c"/>
    <property type="match status" value="1"/>
</dbReference>
<feature type="domain" description="Response regulatory" evidence="10">
    <location>
        <begin position="429"/>
        <end position="551"/>
    </location>
</feature>